<sequence>MNRSNNYSNFSPLSSLSVNLPARHHHHHDDDDQSSKRKENIDLFSPKGRPMMRRRSGKNCGKLSVSSRGTSSMHHKTYSCPPALNHLPVKSTTTQFCLVTKKNIHPAAVVPMVVRLRRMKRRLLQEHVKDQPEVTWNAPSNNRNL</sequence>
<evidence type="ECO:0000313" key="2">
    <source>
        <dbReference type="EMBL" id="CAJ1959809.1"/>
    </source>
</evidence>
<feature type="region of interest" description="Disordered" evidence="1">
    <location>
        <begin position="22"/>
        <end position="74"/>
    </location>
</feature>
<comment type="caution">
    <text evidence="2">The sequence shown here is derived from an EMBL/GenBank/DDBJ whole genome shotgun (WGS) entry which is preliminary data.</text>
</comment>
<dbReference type="Proteomes" id="UP001295423">
    <property type="component" value="Unassembled WGS sequence"/>
</dbReference>
<reference evidence="2" key="1">
    <citation type="submission" date="2023-08" db="EMBL/GenBank/DDBJ databases">
        <authorList>
            <person name="Audoor S."/>
            <person name="Bilcke G."/>
        </authorList>
    </citation>
    <scope>NUCLEOTIDE SEQUENCE</scope>
</reference>
<dbReference type="AlphaFoldDB" id="A0AAD2JLI9"/>
<dbReference type="EMBL" id="CAKOGP040002025">
    <property type="protein sequence ID" value="CAJ1959809.1"/>
    <property type="molecule type" value="Genomic_DNA"/>
</dbReference>
<proteinExistence type="predicted"/>
<protein>
    <submittedName>
        <fullName evidence="2">Uncharacterized protein</fullName>
    </submittedName>
</protein>
<name>A0AAD2JLI9_9STRA</name>
<evidence type="ECO:0000256" key="1">
    <source>
        <dbReference type="SAM" id="MobiDB-lite"/>
    </source>
</evidence>
<accession>A0AAD2JLI9</accession>
<feature type="compositionally biased region" description="Basic and acidic residues" evidence="1">
    <location>
        <begin position="28"/>
        <end position="41"/>
    </location>
</feature>
<keyword evidence="3" id="KW-1185">Reference proteome</keyword>
<organism evidence="2 3">
    <name type="scientific">Cylindrotheca closterium</name>
    <dbReference type="NCBI Taxonomy" id="2856"/>
    <lineage>
        <taxon>Eukaryota</taxon>
        <taxon>Sar</taxon>
        <taxon>Stramenopiles</taxon>
        <taxon>Ochrophyta</taxon>
        <taxon>Bacillariophyta</taxon>
        <taxon>Bacillariophyceae</taxon>
        <taxon>Bacillariophycidae</taxon>
        <taxon>Bacillariales</taxon>
        <taxon>Bacillariaceae</taxon>
        <taxon>Cylindrotheca</taxon>
    </lineage>
</organism>
<evidence type="ECO:0000313" key="3">
    <source>
        <dbReference type="Proteomes" id="UP001295423"/>
    </source>
</evidence>
<gene>
    <name evidence="2" type="ORF">CYCCA115_LOCUS18228</name>
</gene>